<proteinExistence type="predicted"/>
<evidence type="ECO:0000313" key="7">
    <source>
        <dbReference type="Proteomes" id="UP000199502"/>
    </source>
</evidence>
<dbReference type="SUPFAM" id="SSF47413">
    <property type="entry name" value="lambda repressor-like DNA-binding domains"/>
    <property type="match status" value="1"/>
</dbReference>
<name>A0A1G5JJE6_9RHOB</name>
<dbReference type="InterPro" id="IPR000843">
    <property type="entry name" value="HTH_LacI"/>
</dbReference>
<dbReference type="Gene3D" id="1.10.260.40">
    <property type="entry name" value="lambda repressor-like DNA-binding domains"/>
    <property type="match status" value="1"/>
</dbReference>
<dbReference type="InterPro" id="IPR046335">
    <property type="entry name" value="LacI/GalR-like_sensor"/>
</dbReference>
<sequence length="346" mass="37054">MAPRVTLKDIANATGLSISSVSLALRGDRRFPVETLTRVQQAARSLGYIYNQAAADLRTSRNNTVAVCLGELSNPIFNDMLITAEKEIDRRGKRLLLGISRESRQRQADFLKQALQIGCEALLICPAYETTKKDLEDILCHEGKLIVPTCLFFRAVEGFSSPQVVADEYESGRLAARAAIEAGHRTVYWLGGGHGTSPARLRLQGALDELAGCGLQPAGIIPGATSRAFGFEAATGILEERQSGEVAFLCFSDLIALGVLSACRAKGREVGVEVSVIGCDDMDEVKYAIPPLTTVHIDLDQIVAAAMKAALEGGQPQITAYKPEIVIRSTLCGLSPLASPPSAQSR</sequence>
<dbReference type="AlphaFoldDB" id="A0A1G5JJE6"/>
<keyword evidence="4" id="KW-0804">Transcription</keyword>
<gene>
    <name evidence="6" type="ORF">SAMN05660710_03216</name>
</gene>
<protein>
    <submittedName>
        <fullName evidence="6">Transcriptional regulator, LacI family</fullName>
    </submittedName>
</protein>
<evidence type="ECO:0000256" key="2">
    <source>
        <dbReference type="ARBA" id="ARBA00023015"/>
    </source>
</evidence>
<dbReference type="PANTHER" id="PTHR30146:SF148">
    <property type="entry name" value="HTH-TYPE TRANSCRIPTIONAL REPRESSOR PURR-RELATED"/>
    <property type="match status" value="1"/>
</dbReference>
<dbReference type="Pfam" id="PF00356">
    <property type="entry name" value="LacI"/>
    <property type="match status" value="1"/>
</dbReference>
<dbReference type="Proteomes" id="UP000199502">
    <property type="component" value="Unassembled WGS sequence"/>
</dbReference>
<dbReference type="PROSITE" id="PS50932">
    <property type="entry name" value="HTH_LACI_2"/>
    <property type="match status" value="1"/>
</dbReference>
<dbReference type="InterPro" id="IPR028082">
    <property type="entry name" value="Peripla_BP_I"/>
</dbReference>
<dbReference type="GO" id="GO:0003700">
    <property type="term" value="F:DNA-binding transcription factor activity"/>
    <property type="evidence" value="ECO:0007669"/>
    <property type="project" value="TreeGrafter"/>
</dbReference>
<reference evidence="6 7" key="1">
    <citation type="submission" date="2016-10" db="EMBL/GenBank/DDBJ databases">
        <authorList>
            <person name="de Groot N.N."/>
        </authorList>
    </citation>
    <scope>NUCLEOTIDE SEQUENCE [LARGE SCALE GENOMIC DNA]</scope>
    <source>
        <strain evidence="6 7">CGMCC 1.8925</strain>
    </source>
</reference>
<evidence type="ECO:0000259" key="5">
    <source>
        <dbReference type="PROSITE" id="PS50932"/>
    </source>
</evidence>
<evidence type="ECO:0000256" key="3">
    <source>
        <dbReference type="ARBA" id="ARBA00023125"/>
    </source>
</evidence>
<dbReference type="Pfam" id="PF13377">
    <property type="entry name" value="Peripla_BP_3"/>
    <property type="match status" value="1"/>
</dbReference>
<evidence type="ECO:0000313" key="6">
    <source>
        <dbReference type="EMBL" id="SCY87838.1"/>
    </source>
</evidence>
<dbReference type="GO" id="GO:0000976">
    <property type="term" value="F:transcription cis-regulatory region binding"/>
    <property type="evidence" value="ECO:0007669"/>
    <property type="project" value="TreeGrafter"/>
</dbReference>
<dbReference type="SMART" id="SM00354">
    <property type="entry name" value="HTH_LACI"/>
    <property type="match status" value="1"/>
</dbReference>
<keyword evidence="7" id="KW-1185">Reference proteome</keyword>
<dbReference type="EMBL" id="FMVT01000013">
    <property type="protein sequence ID" value="SCY87838.1"/>
    <property type="molecule type" value="Genomic_DNA"/>
</dbReference>
<dbReference type="STRING" id="336292.SAMN05660710_03216"/>
<keyword evidence="1" id="KW-0678">Repressor</keyword>
<dbReference type="Gene3D" id="3.40.50.2300">
    <property type="match status" value="2"/>
</dbReference>
<organism evidence="6 7">
    <name type="scientific">Paracoccus tibetensis</name>
    <dbReference type="NCBI Taxonomy" id="336292"/>
    <lineage>
        <taxon>Bacteria</taxon>
        <taxon>Pseudomonadati</taxon>
        <taxon>Pseudomonadota</taxon>
        <taxon>Alphaproteobacteria</taxon>
        <taxon>Rhodobacterales</taxon>
        <taxon>Paracoccaceae</taxon>
        <taxon>Paracoccus</taxon>
    </lineage>
</organism>
<evidence type="ECO:0000256" key="1">
    <source>
        <dbReference type="ARBA" id="ARBA00022491"/>
    </source>
</evidence>
<accession>A0A1G5JJE6</accession>
<feature type="domain" description="HTH lacI-type" evidence="5">
    <location>
        <begin position="5"/>
        <end position="59"/>
    </location>
</feature>
<dbReference type="CDD" id="cd01392">
    <property type="entry name" value="HTH_LacI"/>
    <property type="match status" value="1"/>
</dbReference>
<evidence type="ECO:0000256" key="4">
    <source>
        <dbReference type="ARBA" id="ARBA00023163"/>
    </source>
</evidence>
<dbReference type="OrthoDB" id="7811243at2"/>
<dbReference type="PANTHER" id="PTHR30146">
    <property type="entry name" value="LACI-RELATED TRANSCRIPTIONAL REPRESSOR"/>
    <property type="match status" value="1"/>
</dbReference>
<dbReference type="SUPFAM" id="SSF53822">
    <property type="entry name" value="Periplasmic binding protein-like I"/>
    <property type="match status" value="1"/>
</dbReference>
<keyword evidence="3" id="KW-0238">DNA-binding</keyword>
<keyword evidence="2" id="KW-0805">Transcription regulation</keyword>
<dbReference type="RefSeq" id="WP_090746973.1">
    <property type="nucleotide sequence ID" value="NZ_FMVT01000013.1"/>
</dbReference>
<dbReference type="InterPro" id="IPR010982">
    <property type="entry name" value="Lambda_DNA-bd_dom_sf"/>
</dbReference>